<dbReference type="GeneTree" id="ENSGT00940000157022"/>
<organism evidence="2 3">
    <name type="scientific">Paramormyrops kingsleyae</name>
    <dbReference type="NCBI Taxonomy" id="1676925"/>
    <lineage>
        <taxon>Eukaryota</taxon>
        <taxon>Metazoa</taxon>
        <taxon>Chordata</taxon>
        <taxon>Craniata</taxon>
        <taxon>Vertebrata</taxon>
        <taxon>Euteleostomi</taxon>
        <taxon>Actinopterygii</taxon>
        <taxon>Neopterygii</taxon>
        <taxon>Teleostei</taxon>
        <taxon>Osteoglossocephala</taxon>
        <taxon>Osteoglossomorpha</taxon>
        <taxon>Osteoglossiformes</taxon>
        <taxon>Mormyridae</taxon>
        <taxon>Paramormyrops</taxon>
    </lineage>
</organism>
<feature type="region of interest" description="Disordered" evidence="1">
    <location>
        <begin position="49"/>
        <end position="77"/>
    </location>
</feature>
<evidence type="ECO:0000256" key="1">
    <source>
        <dbReference type="SAM" id="MobiDB-lite"/>
    </source>
</evidence>
<evidence type="ECO:0000313" key="3">
    <source>
        <dbReference type="Proteomes" id="UP000261540"/>
    </source>
</evidence>
<reference evidence="2" key="1">
    <citation type="submission" date="2025-08" db="UniProtKB">
        <authorList>
            <consortium name="Ensembl"/>
        </authorList>
    </citation>
    <scope>IDENTIFICATION</scope>
</reference>
<dbReference type="AlphaFoldDB" id="A0A3B3SSE7"/>
<name>A0A3B3SSE7_9TELE</name>
<accession>A0A3B3SSE7</accession>
<feature type="region of interest" description="Disordered" evidence="1">
    <location>
        <begin position="1"/>
        <end position="24"/>
    </location>
</feature>
<dbReference type="Ensembl" id="ENSPKIT00000014524.1">
    <property type="protein sequence ID" value="ENSPKIP00000033632.1"/>
    <property type="gene ID" value="ENSPKIG00000013277.1"/>
</dbReference>
<keyword evidence="3" id="KW-1185">Reference proteome</keyword>
<dbReference type="Proteomes" id="UP000261540">
    <property type="component" value="Unplaced"/>
</dbReference>
<proteinExistence type="predicted"/>
<protein>
    <submittedName>
        <fullName evidence="2">TNF receptor-associated factor 7</fullName>
    </submittedName>
</protein>
<sequence>MSSSKTPRYNRFSGGSAVANASIPSADSANATRMETTFGPAFSAVSTITKAEPSSSYKQHRRTPSSSSTMAYSPRDEDDSMVNTLQALGSSALCPPPPAGLRCLSPRLVLGFPHGLYCNQRWTFHVQKVKKSKPGFCFNQPVEYSVTVTVYAQLVG</sequence>
<evidence type="ECO:0000313" key="2">
    <source>
        <dbReference type="Ensembl" id="ENSPKIP00000033632.1"/>
    </source>
</evidence>
<reference evidence="2" key="2">
    <citation type="submission" date="2025-09" db="UniProtKB">
        <authorList>
            <consortium name="Ensembl"/>
        </authorList>
    </citation>
    <scope>IDENTIFICATION</scope>
</reference>